<dbReference type="SUPFAM" id="SSF50475">
    <property type="entry name" value="FMN-binding split barrel"/>
    <property type="match status" value="1"/>
</dbReference>
<sequence>MSTHPPLAPVESGEQLVRRRAGFDRPGYSGPTKHRRVPAVAAEFLTAQPMVLVGAADSDGRIWASALAGRPGFLHAEPGPPDGPDAVTIAASPAPHDPLAAALNGPTQVGMIAVEPARRRRMRMNGHATPTGDGLRVALDQVFSNCPKYIQARGFDLVAQQSGPTRHTTQLTLAQQIFVNTADTFFIATADRAGDLDTSHRGGLPGFVEVSGPGRLRFPDYSGNAMFATLGNLAENPNAGLLFIDWDTGTTLQLTGAAQTDWNPSHAAQVTGAQRLVDFTVTGVVESVTALPLRWSEPSYSPFNPRSDNGN</sequence>
<dbReference type="Pfam" id="PF01243">
    <property type="entry name" value="PNPOx_N"/>
    <property type="match status" value="1"/>
</dbReference>
<dbReference type="RefSeq" id="WP_141633140.1">
    <property type="nucleotide sequence ID" value="NZ_VIGB01000003.1"/>
</dbReference>
<dbReference type="Proteomes" id="UP000319103">
    <property type="component" value="Unassembled WGS sequence"/>
</dbReference>
<evidence type="ECO:0000313" key="3">
    <source>
        <dbReference type="Proteomes" id="UP000319103"/>
    </source>
</evidence>
<dbReference type="OrthoDB" id="9786134at2"/>
<dbReference type="InterPro" id="IPR011576">
    <property type="entry name" value="Pyridox_Oxase_N"/>
</dbReference>
<proteinExistence type="predicted"/>
<feature type="domain" description="Pyridoxamine 5'-phosphate oxidase N-terminal" evidence="1">
    <location>
        <begin position="176"/>
        <end position="266"/>
    </location>
</feature>
<dbReference type="InterPro" id="IPR012349">
    <property type="entry name" value="Split_barrel_FMN-bd"/>
</dbReference>
<reference evidence="2 3" key="1">
    <citation type="submission" date="2019-06" db="EMBL/GenBank/DDBJ databases">
        <title>Description of Kitasatospora acidophila sp. nov. isolated from pine grove soil, and reclassification of Streptomyces novaecaesareae to Kitasatospora novaeceasareae comb. nov.</title>
        <authorList>
            <person name="Kim M.J."/>
        </authorList>
    </citation>
    <scope>NUCLEOTIDE SEQUENCE [LARGE SCALE GENOMIC DNA]</scope>
    <source>
        <strain evidence="2 3">MMS16-CNU292</strain>
    </source>
</reference>
<name>A0A540W097_9ACTN</name>
<accession>A0A540W097</accession>
<comment type="caution">
    <text evidence="2">The sequence shown here is derived from an EMBL/GenBank/DDBJ whole genome shotgun (WGS) entry which is preliminary data.</text>
</comment>
<gene>
    <name evidence="2" type="ORF">E6W39_09385</name>
</gene>
<organism evidence="2 3">
    <name type="scientific">Kitasatospora acidiphila</name>
    <dbReference type="NCBI Taxonomy" id="2567942"/>
    <lineage>
        <taxon>Bacteria</taxon>
        <taxon>Bacillati</taxon>
        <taxon>Actinomycetota</taxon>
        <taxon>Actinomycetes</taxon>
        <taxon>Kitasatosporales</taxon>
        <taxon>Streptomycetaceae</taxon>
        <taxon>Kitasatospora</taxon>
    </lineage>
</organism>
<evidence type="ECO:0000259" key="1">
    <source>
        <dbReference type="Pfam" id="PF01243"/>
    </source>
</evidence>
<dbReference type="Gene3D" id="2.30.110.10">
    <property type="entry name" value="Electron Transport, Fmn-binding Protein, Chain A"/>
    <property type="match status" value="1"/>
</dbReference>
<evidence type="ECO:0000313" key="2">
    <source>
        <dbReference type="EMBL" id="TQF02446.1"/>
    </source>
</evidence>
<dbReference type="EMBL" id="VIGB01000003">
    <property type="protein sequence ID" value="TQF02446.1"/>
    <property type="molecule type" value="Genomic_DNA"/>
</dbReference>
<dbReference type="PANTHER" id="PTHR42815">
    <property type="entry name" value="FAD-BINDING, PUTATIVE (AFU_ORTHOLOGUE AFUA_6G07600)-RELATED"/>
    <property type="match status" value="1"/>
</dbReference>
<dbReference type="AlphaFoldDB" id="A0A540W097"/>
<keyword evidence="3" id="KW-1185">Reference proteome</keyword>
<dbReference type="PANTHER" id="PTHR42815:SF2">
    <property type="entry name" value="FAD-BINDING, PUTATIVE (AFU_ORTHOLOGUE AFUA_6G07600)-RELATED"/>
    <property type="match status" value="1"/>
</dbReference>
<protein>
    <submittedName>
        <fullName evidence="2">Pyridoxamine 5'-phosphate oxidase family protein</fullName>
    </submittedName>
</protein>